<feature type="compositionally biased region" description="Basic and acidic residues" evidence="1">
    <location>
        <begin position="65"/>
        <end position="79"/>
    </location>
</feature>
<feature type="domain" description="Bacterial EndoU nuclease" evidence="2">
    <location>
        <begin position="36"/>
        <end position="171"/>
    </location>
</feature>
<comment type="caution">
    <text evidence="3">The sequence shown here is derived from an EMBL/GenBank/DDBJ whole genome shotgun (WGS) entry which is preliminary data.</text>
</comment>
<dbReference type="RefSeq" id="WP_387975870.1">
    <property type="nucleotide sequence ID" value="NZ_JBHRWO010000010.1"/>
</dbReference>
<sequence>MGRKSGGKLIGAALDFLKKAQKQRPARRLQRKMDDHGLEHVFKGHTRPGRNSGTGYHYRPGGNDMPDRRIKPDTRKDVGDNGVYQAESEFFDSTMPPPPGQWKPKAGENGVATFFPDDWTPDQVDRSIASAFRKSSPHPDDPDAWIGESDGIKIMGYYDSAAPHGYTHGFPYKVQ</sequence>
<dbReference type="Pfam" id="PF14436">
    <property type="entry name" value="EndoU_bacteria"/>
    <property type="match status" value="1"/>
</dbReference>
<accession>A0ABV7Q114</accession>
<feature type="compositionally biased region" description="Basic and acidic residues" evidence="1">
    <location>
        <begin position="31"/>
        <end position="42"/>
    </location>
</feature>
<name>A0ABV7Q114_9ACTN</name>
<evidence type="ECO:0000259" key="2">
    <source>
        <dbReference type="Pfam" id="PF14436"/>
    </source>
</evidence>
<proteinExistence type="predicted"/>
<feature type="compositionally biased region" description="Basic residues" evidence="1">
    <location>
        <begin position="21"/>
        <end position="30"/>
    </location>
</feature>
<evidence type="ECO:0000313" key="4">
    <source>
        <dbReference type="Proteomes" id="UP001595712"/>
    </source>
</evidence>
<evidence type="ECO:0000313" key="3">
    <source>
        <dbReference type="EMBL" id="MFC3493469.1"/>
    </source>
</evidence>
<protein>
    <submittedName>
        <fullName evidence="3">EndoU domain-containing protein</fullName>
    </submittedName>
</protein>
<evidence type="ECO:0000256" key="1">
    <source>
        <dbReference type="SAM" id="MobiDB-lite"/>
    </source>
</evidence>
<dbReference type="Proteomes" id="UP001595712">
    <property type="component" value="Unassembled WGS sequence"/>
</dbReference>
<keyword evidence="4" id="KW-1185">Reference proteome</keyword>
<reference evidence="4" key="1">
    <citation type="journal article" date="2019" name="Int. J. Syst. Evol. Microbiol.">
        <title>The Global Catalogue of Microorganisms (GCM) 10K type strain sequencing project: providing services to taxonomists for standard genome sequencing and annotation.</title>
        <authorList>
            <consortium name="The Broad Institute Genomics Platform"/>
            <consortium name="The Broad Institute Genome Sequencing Center for Infectious Disease"/>
            <person name="Wu L."/>
            <person name="Ma J."/>
        </authorList>
    </citation>
    <scope>NUCLEOTIDE SEQUENCE [LARGE SCALE GENOMIC DNA]</scope>
    <source>
        <strain evidence="4">CGMCC 4.7396</strain>
    </source>
</reference>
<feature type="region of interest" description="Disordered" evidence="1">
    <location>
        <begin position="21"/>
        <end position="120"/>
    </location>
</feature>
<organism evidence="3 4">
    <name type="scientific">Glycomyces rhizosphaerae</name>
    <dbReference type="NCBI Taxonomy" id="2054422"/>
    <lineage>
        <taxon>Bacteria</taxon>
        <taxon>Bacillati</taxon>
        <taxon>Actinomycetota</taxon>
        <taxon>Actinomycetes</taxon>
        <taxon>Glycomycetales</taxon>
        <taxon>Glycomycetaceae</taxon>
        <taxon>Glycomyces</taxon>
    </lineage>
</organism>
<dbReference type="EMBL" id="JBHRWO010000010">
    <property type="protein sequence ID" value="MFC3493469.1"/>
    <property type="molecule type" value="Genomic_DNA"/>
</dbReference>
<gene>
    <name evidence="3" type="ORF">ACFO8M_13380</name>
</gene>
<dbReference type="InterPro" id="IPR029501">
    <property type="entry name" value="EndoU_bac"/>
</dbReference>